<name>A0ACC0MSG8_RHOML</name>
<dbReference type="Proteomes" id="UP001062846">
    <property type="component" value="Chromosome 8"/>
</dbReference>
<evidence type="ECO:0000313" key="1">
    <source>
        <dbReference type="EMBL" id="KAI8543253.1"/>
    </source>
</evidence>
<protein>
    <submittedName>
        <fullName evidence="1">Uncharacterized protein</fullName>
    </submittedName>
</protein>
<proteinExistence type="predicted"/>
<gene>
    <name evidence="1" type="ORF">RHMOL_Rhmol08G0202800</name>
</gene>
<dbReference type="EMBL" id="CM046395">
    <property type="protein sequence ID" value="KAI8543253.1"/>
    <property type="molecule type" value="Genomic_DNA"/>
</dbReference>
<evidence type="ECO:0000313" key="2">
    <source>
        <dbReference type="Proteomes" id="UP001062846"/>
    </source>
</evidence>
<accession>A0ACC0MSG8</accession>
<keyword evidence="2" id="KW-1185">Reference proteome</keyword>
<comment type="caution">
    <text evidence="1">The sequence shown here is derived from an EMBL/GenBank/DDBJ whole genome shotgun (WGS) entry which is preliminary data.</text>
</comment>
<organism evidence="1 2">
    <name type="scientific">Rhododendron molle</name>
    <name type="common">Chinese azalea</name>
    <name type="synonym">Azalea mollis</name>
    <dbReference type="NCBI Taxonomy" id="49168"/>
    <lineage>
        <taxon>Eukaryota</taxon>
        <taxon>Viridiplantae</taxon>
        <taxon>Streptophyta</taxon>
        <taxon>Embryophyta</taxon>
        <taxon>Tracheophyta</taxon>
        <taxon>Spermatophyta</taxon>
        <taxon>Magnoliopsida</taxon>
        <taxon>eudicotyledons</taxon>
        <taxon>Gunneridae</taxon>
        <taxon>Pentapetalae</taxon>
        <taxon>asterids</taxon>
        <taxon>Ericales</taxon>
        <taxon>Ericaceae</taxon>
        <taxon>Ericoideae</taxon>
        <taxon>Rhodoreae</taxon>
        <taxon>Rhododendron</taxon>
    </lineage>
</organism>
<reference evidence="1" key="1">
    <citation type="submission" date="2022-02" db="EMBL/GenBank/DDBJ databases">
        <title>Plant Genome Project.</title>
        <authorList>
            <person name="Zhang R.-G."/>
        </authorList>
    </citation>
    <scope>NUCLEOTIDE SEQUENCE</scope>
    <source>
        <strain evidence="1">AT1</strain>
    </source>
</reference>
<sequence length="237" mass="26776">MHIPADSSWTMRKIFGLRREGQQFIQTIVGNGEVTFLWWDNWHTLGPLFQKLGDRFAFNFGSSLNANVSPITDAGRWKWPRSRSVVIREIINGTAGNLLPAVDKVDRGVLCIDGSESHNHLSFHCPFAASVWHENGLKCGFTSSTSDLSSELVRGMSMSKYSLRSSIYKLCLAAINYIWKERNSRIFKRADVDSAMVVQLVIEAVKACALSCRNFPSSFENRNLCRDWGISLYVMKS</sequence>